<dbReference type="EMBL" id="JAJJVQ010000015">
    <property type="protein sequence ID" value="MCO5784448.1"/>
    <property type="molecule type" value="Genomic_DNA"/>
</dbReference>
<evidence type="ECO:0000313" key="1">
    <source>
        <dbReference type="EMBL" id="MCO5784448.1"/>
    </source>
</evidence>
<comment type="caution">
    <text evidence="1">The sequence shown here is derived from an EMBL/GenBank/DDBJ whole genome shotgun (WGS) entry which is preliminary data.</text>
</comment>
<proteinExistence type="predicted"/>
<protein>
    <submittedName>
        <fullName evidence="1">Uncharacterized protein</fullName>
    </submittedName>
</protein>
<gene>
    <name evidence="1" type="ORF">LOD26_24570</name>
</gene>
<name>A0ABT1BF16_9ENTR</name>
<evidence type="ECO:0000313" key="2">
    <source>
        <dbReference type="Proteomes" id="UP001139290"/>
    </source>
</evidence>
<keyword evidence="2" id="KW-1185">Reference proteome</keyword>
<organism evidence="1 2">
    <name type="scientific">Citrobacter meridianamericanus</name>
    <dbReference type="NCBI Taxonomy" id="2894201"/>
    <lineage>
        <taxon>Bacteria</taxon>
        <taxon>Pseudomonadati</taxon>
        <taxon>Pseudomonadota</taxon>
        <taxon>Gammaproteobacteria</taxon>
        <taxon>Enterobacterales</taxon>
        <taxon>Enterobacteriaceae</taxon>
        <taxon>Citrobacter</taxon>
    </lineage>
</organism>
<dbReference type="Proteomes" id="UP001139290">
    <property type="component" value="Unassembled WGS sequence"/>
</dbReference>
<accession>A0ABT1BF16</accession>
<dbReference type="RefSeq" id="WP_151218372.1">
    <property type="nucleotide sequence ID" value="NZ_CP101036.1"/>
</dbReference>
<reference evidence="1" key="1">
    <citation type="submission" date="2021-11" db="EMBL/GenBank/DDBJ databases">
        <title>Citrobacter meridianamericanus sp. nov. isolated from soil.</title>
        <authorList>
            <person name="Furlan J.P.R."/>
            <person name="Stehling E.G."/>
        </authorList>
    </citation>
    <scope>NUCLEOTIDE SEQUENCE</scope>
    <source>
        <strain evidence="1">BR102</strain>
    </source>
</reference>
<sequence>MPLTISGYRTFSPFNPSILGAMRQRAYSLKVIEPTGNVISFSSLSTFSKFLGKNISYLRSRAIYAEMFVGDSSEIIWLDENKNPYTLIFTRIK</sequence>